<evidence type="ECO:0000256" key="3">
    <source>
        <dbReference type="ARBA" id="ARBA00022630"/>
    </source>
</evidence>
<evidence type="ECO:0000256" key="5">
    <source>
        <dbReference type="ARBA" id="ARBA00023002"/>
    </source>
</evidence>
<protein>
    <submittedName>
        <fullName evidence="7">FAD-binding oxidoreductase</fullName>
    </submittedName>
</protein>
<dbReference type="Proteomes" id="UP001212498">
    <property type="component" value="Unassembled WGS sequence"/>
</dbReference>
<evidence type="ECO:0000256" key="1">
    <source>
        <dbReference type="ARBA" id="ARBA00001974"/>
    </source>
</evidence>
<dbReference type="InterPro" id="IPR016164">
    <property type="entry name" value="FAD-linked_Oxase-like_C"/>
</dbReference>
<dbReference type="PANTHER" id="PTHR42973">
    <property type="entry name" value="BINDING OXIDOREDUCTASE, PUTATIVE (AFU_ORTHOLOGUE AFUA_1G17690)-RELATED"/>
    <property type="match status" value="1"/>
</dbReference>
<dbReference type="RefSeq" id="WP_271278147.1">
    <property type="nucleotide sequence ID" value="NZ_BAABFD010000021.1"/>
</dbReference>
<dbReference type="PROSITE" id="PS51387">
    <property type="entry name" value="FAD_PCMH"/>
    <property type="match status" value="1"/>
</dbReference>
<dbReference type="SUPFAM" id="SSF56176">
    <property type="entry name" value="FAD-binding/transporter-associated domain-like"/>
    <property type="match status" value="1"/>
</dbReference>
<dbReference type="InterPro" id="IPR016166">
    <property type="entry name" value="FAD-bd_PCMH"/>
</dbReference>
<dbReference type="InterPro" id="IPR006094">
    <property type="entry name" value="Oxid_FAD_bind_N"/>
</dbReference>
<organism evidence="7 8">
    <name type="scientific">Nonomuraea ferruginea</name>
    <dbReference type="NCBI Taxonomy" id="46174"/>
    <lineage>
        <taxon>Bacteria</taxon>
        <taxon>Bacillati</taxon>
        <taxon>Actinomycetota</taxon>
        <taxon>Actinomycetes</taxon>
        <taxon>Streptosporangiales</taxon>
        <taxon>Streptosporangiaceae</taxon>
        <taxon>Nonomuraea</taxon>
    </lineage>
</organism>
<proteinExistence type="inferred from homology"/>
<dbReference type="InterPro" id="IPR036318">
    <property type="entry name" value="FAD-bd_PCMH-like_sf"/>
</dbReference>
<evidence type="ECO:0000259" key="6">
    <source>
        <dbReference type="PROSITE" id="PS51387"/>
    </source>
</evidence>
<keyword evidence="8" id="KW-1185">Reference proteome</keyword>
<feature type="domain" description="FAD-binding PCMH-type" evidence="6">
    <location>
        <begin position="39"/>
        <end position="209"/>
    </location>
</feature>
<reference evidence="7 8" key="1">
    <citation type="submission" date="2022-11" db="EMBL/GenBank/DDBJ databases">
        <title>Nonomuraea corallina sp. nov., a new species of the genus Nonomuraea isolated from sea side sediment in Thai sea.</title>
        <authorList>
            <person name="Ngamcharungchit C."/>
            <person name="Matsumoto A."/>
            <person name="Suriyachadkun C."/>
            <person name="Panbangred W."/>
            <person name="Inahashi Y."/>
            <person name="Intra B."/>
        </authorList>
    </citation>
    <scope>NUCLEOTIDE SEQUENCE [LARGE SCALE GENOMIC DNA]</scope>
    <source>
        <strain evidence="7 8">DSM 43553</strain>
    </source>
</reference>
<dbReference type="Pfam" id="PF01565">
    <property type="entry name" value="FAD_binding_4"/>
    <property type="match status" value="1"/>
</dbReference>
<dbReference type="Gene3D" id="3.30.465.10">
    <property type="match status" value="1"/>
</dbReference>
<dbReference type="InterPro" id="IPR050416">
    <property type="entry name" value="FAD-linked_Oxidoreductase"/>
</dbReference>
<comment type="similarity">
    <text evidence="2">Belongs to the oxygen-dependent FAD-linked oxidoreductase family.</text>
</comment>
<dbReference type="InterPro" id="IPR016169">
    <property type="entry name" value="FAD-bd_PCMH_sub2"/>
</dbReference>
<dbReference type="InterPro" id="IPR012951">
    <property type="entry name" value="BBE"/>
</dbReference>
<accession>A0ABT4T3D7</accession>
<comment type="caution">
    <text evidence="7">The sequence shown here is derived from an EMBL/GenBank/DDBJ whole genome shotgun (WGS) entry which is preliminary data.</text>
</comment>
<dbReference type="Gene3D" id="3.30.43.10">
    <property type="entry name" value="Uridine Diphospho-n-acetylenolpyruvylglucosamine Reductase, domain 2"/>
    <property type="match status" value="1"/>
</dbReference>
<dbReference type="InterPro" id="IPR016167">
    <property type="entry name" value="FAD-bd_PCMH_sub1"/>
</dbReference>
<evidence type="ECO:0000313" key="8">
    <source>
        <dbReference type="Proteomes" id="UP001212498"/>
    </source>
</evidence>
<dbReference type="Pfam" id="PF08031">
    <property type="entry name" value="BBE"/>
    <property type="match status" value="1"/>
</dbReference>
<evidence type="ECO:0000313" key="7">
    <source>
        <dbReference type="EMBL" id="MDA0644042.1"/>
    </source>
</evidence>
<keyword evidence="5" id="KW-0560">Oxidoreductase</keyword>
<dbReference type="SUPFAM" id="SSF55103">
    <property type="entry name" value="FAD-linked oxidases, C-terminal domain"/>
    <property type="match status" value="1"/>
</dbReference>
<evidence type="ECO:0000256" key="4">
    <source>
        <dbReference type="ARBA" id="ARBA00022827"/>
    </source>
</evidence>
<name>A0ABT4T3D7_9ACTN</name>
<dbReference type="Gene3D" id="3.40.462.20">
    <property type="match status" value="1"/>
</dbReference>
<gene>
    <name evidence="7" type="ORF">OUY24_25730</name>
</gene>
<keyword evidence="4" id="KW-0274">FAD</keyword>
<dbReference type="PANTHER" id="PTHR42973:SF39">
    <property type="entry name" value="FAD-BINDING PCMH-TYPE DOMAIN-CONTAINING PROTEIN"/>
    <property type="match status" value="1"/>
</dbReference>
<sequence>MVQLIRSGLEGLRERCAGRVVSPKDDGYESMRKIWNGAVDRHPGVIVRCGGPDDAEAAIAYARQEDLEISVRGGGHGFGGLAVTDGGVMLDLSALRQIEVDAASRWASCGGGATWADLDAATHVYGLATPGGTISHTGVGGLTLGGGFGWLSHDHGLTVDNLESADVVLADGQQVHASAREHPDLFWALRGGGGNFGVVTSFAFRLHPVGPEVQVGILFWEAERGPEAIETIDQAVRSLPEHVGVLIAFGMSAPPAPFVPEEHRLRQGHALIVAGFGSPRHHASVLEPITRALPPLFSFAAPMSYPQLQSLLDDTVPWGTPAYEKALDLPSLGTGAIATLCEQAALKGSPMSFVPAFRLDGAFSAIPDDATAFGGSREPHYTLSVMALTPTADALEQERTWARDAWSALLPYSRGTGAYVNFLTDQDEDRVRASYGEEKYARLAAIKAEYDPDNVFRLNQNIRPATG</sequence>
<keyword evidence="3" id="KW-0285">Flavoprotein</keyword>
<evidence type="ECO:0000256" key="2">
    <source>
        <dbReference type="ARBA" id="ARBA00005466"/>
    </source>
</evidence>
<dbReference type="EMBL" id="JAPNUD010000083">
    <property type="protein sequence ID" value="MDA0644042.1"/>
    <property type="molecule type" value="Genomic_DNA"/>
</dbReference>
<comment type="cofactor">
    <cofactor evidence="1">
        <name>FAD</name>
        <dbReference type="ChEBI" id="CHEBI:57692"/>
    </cofactor>
</comment>